<protein>
    <submittedName>
        <fullName evidence="4">Leucine-rich repeat receptor-like protein kinase</fullName>
    </submittedName>
</protein>
<sequence>MVLNYTENNDVEQPMSDAGDLYIGDEASDMGPSPGDIEAVHGRDVSKNSKILFGLGIFIILLASIPLTLFGLNNFKISNGSSSSASSVVILNDVCLEAITLENTGASYEATTIGAKHDDDGDIEKCGVDVGVGPTVWFAVTGTGGPLKMIKHEQAAFANQMSVYQGHCGDLKCVTGDNLKGTVLWNTQQGQTYFIRVGGVNAASGNFNLVLQDLSENTAEVTVNDKCQTSIGVSTDGSIVPGSTTSATFSMEGAGSCYRTMHAGKGVWYDVIGTGESLVATTESSDTQLAVFSGSCGSLECITASELATGVASYVQWQTQLAERYYILAHGVGGGKGSSFELSVGTNSPDENYVINDFCKTAIGPVASDGSLQHGSTQFATEDRDGAGSCYPEALKGDGVWYSVQGTGDSLKVYPSVDSEIEPLVSVFEGSCRKLKCVDGTRHEIDEEERKVLKWRSTQDVMYYFLVRGVDNAKGNFDVVVESFYEPPLTDGTTDSPGASNAVSNEPPSNDLCDTATQVTELGYAVSSSTESATKYLDGIAACHSSTQSSAGPGVWFRVEGTGNFMIARTSAGSELDAFISVYSGDCEELVCVADTDGDSRTKRSYTWHSASGIVYYLLVQGRFDQTGQFDLIVEEPEGAITVPTNVPDAVIAPNDKCDGAVGPIPTNGTVFGGSNRHGTVDAEGEGSCYGNNVTGIGVWYKVIGTGGTLEILSKGLAGFTFSVSLFGGYDCENLSCIKSDYVPANKAGVLAWSSVLNVPYYVMVHGVGDAEGLFELMVLPTRAEGEAPGLHTSPPDNGGSVQIEIITENDTCEKAVGPISSVDARVAASTSSANVWEYLEAGACSTPGAAGAWYTVQGADAVIKATITDSSADKTVDISVFTGDCHFLTCVESTANLNTSAATKSVLWSAPSDQLYYIYVHSPIGSTGSFDLQLAHVENENDRCEKAVGPLPSAETQVSATTSSAHVWSYLQAGMCSTPGAAGTWYTVQGSGTLIKATVQDSSDGNTTDISIFTGGCHFLTCLESEASRGRSTKSVWWESSRDQLYYIFVHSPIGLTGPFELTLEHIEAPSNNECTADLPALVPSDTFVEGSTEGASSDPARGNCHQMSNGPGVWYRIVGTGSAMSLVTNNTQGIVLISVFSGGCDELSCLNGISSFMPNRGPYSWVTEAGASYFLHVQTFLGPPTFQFRLEEHDETDAPSVAPTAEPTSAPTVQPTAAATDPAPENDVCDNAIGPLQSGSRQNGRFDHATAASVGTCGTARNSNPGLWFTVNGTGAGIRLSTCKSFVAGSQEVNSGHVSVSVFRQSCGDLQCHVGSNNTCSGSGTINWNTEKDELYHVLITGDPADQEPYVLLHDDTDWFARNCKGESTEFVEQLHILKQIFDLTGNTKRSGPLLDNKGWLSGCDVCNKWGGLECNQDSEVTRIHLSGQTPPLRGRLPLSMRSLQRLTVLDMSDNEINGTIPDFRDVESLQSINLRGNNFTGHIHEWISNLRSLVHLDLNSNSFSGQIPQGISELKSLQIVALANNSIGGTIPSGISELDELEILQLHLNNFTGQVPSELGQMTQLVNLELHGNNLSGSIPDEICQLRTNGALASLTADCGGSSPKISCPSDCCTACL</sequence>
<evidence type="ECO:0000313" key="5">
    <source>
        <dbReference type="Proteomes" id="UP001153069"/>
    </source>
</evidence>
<reference evidence="4" key="1">
    <citation type="submission" date="2020-06" db="EMBL/GenBank/DDBJ databases">
        <authorList>
            <consortium name="Plant Systems Biology data submission"/>
        </authorList>
    </citation>
    <scope>NUCLEOTIDE SEQUENCE</scope>
    <source>
        <strain evidence="4">D6</strain>
    </source>
</reference>
<evidence type="ECO:0000256" key="3">
    <source>
        <dbReference type="SAM" id="Phobius"/>
    </source>
</evidence>
<feature type="transmembrane region" description="Helical" evidence="3">
    <location>
        <begin position="51"/>
        <end position="72"/>
    </location>
</feature>
<dbReference type="FunFam" id="3.80.10.10:FF:000221">
    <property type="entry name" value="Leucine-rich repeat receptor-like protein kinase PXL1"/>
    <property type="match status" value="1"/>
</dbReference>
<feature type="region of interest" description="Disordered" evidence="2">
    <location>
        <begin position="1195"/>
        <end position="1225"/>
    </location>
</feature>
<organism evidence="4 5">
    <name type="scientific">Seminavis robusta</name>
    <dbReference type="NCBI Taxonomy" id="568900"/>
    <lineage>
        <taxon>Eukaryota</taxon>
        <taxon>Sar</taxon>
        <taxon>Stramenopiles</taxon>
        <taxon>Ochrophyta</taxon>
        <taxon>Bacillariophyta</taxon>
        <taxon>Bacillariophyceae</taxon>
        <taxon>Bacillariophycidae</taxon>
        <taxon>Naviculales</taxon>
        <taxon>Naviculaceae</taxon>
        <taxon>Seminavis</taxon>
    </lineage>
</organism>
<name>A0A9N8E2V1_9STRA</name>
<evidence type="ECO:0000313" key="4">
    <source>
        <dbReference type="EMBL" id="CAB9513561.1"/>
    </source>
</evidence>
<keyword evidence="4" id="KW-0675">Receptor</keyword>
<dbReference type="InterPro" id="IPR051848">
    <property type="entry name" value="PGIP"/>
</dbReference>
<gene>
    <name evidence="4" type="ORF">SEMRO_599_G173220.1</name>
</gene>
<dbReference type="SUPFAM" id="SSF52058">
    <property type="entry name" value="L domain-like"/>
    <property type="match status" value="1"/>
</dbReference>
<keyword evidence="3" id="KW-0812">Transmembrane</keyword>
<feature type="region of interest" description="Disordered" evidence="2">
    <location>
        <begin position="488"/>
        <end position="510"/>
    </location>
</feature>
<keyword evidence="4" id="KW-0808">Transferase</keyword>
<dbReference type="EMBL" id="CAICTM010000598">
    <property type="protein sequence ID" value="CAB9513561.1"/>
    <property type="molecule type" value="Genomic_DNA"/>
</dbReference>
<comment type="caution">
    <text evidence="4">The sequence shown here is derived from an EMBL/GenBank/DDBJ whole genome shotgun (WGS) entry which is preliminary data.</text>
</comment>
<dbReference type="GO" id="GO:0016301">
    <property type="term" value="F:kinase activity"/>
    <property type="evidence" value="ECO:0007669"/>
    <property type="project" value="UniProtKB-KW"/>
</dbReference>
<dbReference type="Proteomes" id="UP001153069">
    <property type="component" value="Unassembled WGS sequence"/>
</dbReference>
<dbReference type="PANTHER" id="PTHR48059">
    <property type="entry name" value="POLYGALACTURONASE INHIBITOR 1"/>
    <property type="match status" value="1"/>
</dbReference>
<feature type="compositionally biased region" description="Polar residues" evidence="2">
    <location>
        <begin position="491"/>
        <end position="508"/>
    </location>
</feature>
<dbReference type="InterPro" id="IPR001611">
    <property type="entry name" value="Leu-rich_rpt"/>
</dbReference>
<comment type="subcellular location">
    <subcellularLocation>
        <location evidence="1">Cell envelope</location>
    </subcellularLocation>
</comment>
<dbReference type="Gene3D" id="3.80.10.10">
    <property type="entry name" value="Ribonuclease Inhibitor"/>
    <property type="match status" value="2"/>
</dbReference>
<evidence type="ECO:0000256" key="1">
    <source>
        <dbReference type="ARBA" id="ARBA00004196"/>
    </source>
</evidence>
<dbReference type="InterPro" id="IPR032675">
    <property type="entry name" value="LRR_dom_sf"/>
</dbReference>
<keyword evidence="4" id="KW-0418">Kinase</keyword>
<keyword evidence="5" id="KW-1185">Reference proteome</keyword>
<feature type="compositionally biased region" description="Polar residues" evidence="2">
    <location>
        <begin position="1208"/>
        <end position="1219"/>
    </location>
</feature>
<dbReference type="OrthoDB" id="49494at2759"/>
<dbReference type="Pfam" id="PF00560">
    <property type="entry name" value="LRR_1"/>
    <property type="match status" value="3"/>
</dbReference>
<dbReference type="PANTHER" id="PTHR48059:SF30">
    <property type="entry name" value="OS06G0587000 PROTEIN"/>
    <property type="match status" value="1"/>
</dbReference>
<keyword evidence="3" id="KW-0472">Membrane</keyword>
<keyword evidence="3" id="KW-1133">Transmembrane helix</keyword>
<proteinExistence type="predicted"/>
<accession>A0A9N8E2V1</accession>
<evidence type="ECO:0000256" key="2">
    <source>
        <dbReference type="SAM" id="MobiDB-lite"/>
    </source>
</evidence>